<dbReference type="GO" id="GO:0046872">
    <property type="term" value="F:metal ion binding"/>
    <property type="evidence" value="ECO:0007669"/>
    <property type="project" value="UniProtKB-KW"/>
</dbReference>
<feature type="binding site" description="in dimeric form" evidence="16">
    <location>
        <position position="180"/>
    </location>
    <ligand>
        <name>Ca(2+)</name>
        <dbReference type="ChEBI" id="CHEBI:29108"/>
        <label>1</label>
    </ligand>
</feature>
<evidence type="ECO:0000256" key="15">
    <source>
        <dbReference type="PIRSR" id="PIRSR603187-1"/>
    </source>
</evidence>
<evidence type="ECO:0000256" key="9">
    <source>
        <dbReference type="ARBA" id="ARBA00022801"/>
    </source>
</evidence>
<keyword evidence="6" id="KW-0812">Transmembrane</keyword>
<dbReference type="CDD" id="cd00541">
    <property type="entry name" value="OMPLA"/>
    <property type="match status" value="1"/>
</dbReference>
<gene>
    <name evidence="18" type="ORF">HZU75_08825</name>
</gene>
<dbReference type="RefSeq" id="WP_180305735.1">
    <property type="nucleotide sequence ID" value="NZ_CP058952.1"/>
</dbReference>
<dbReference type="GO" id="GO:0008970">
    <property type="term" value="F:phospholipase A1 activity"/>
    <property type="evidence" value="ECO:0007669"/>
    <property type="project" value="UniProtKB-EC"/>
</dbReference>
<comment type="function">
    <text evidence="17">Hydrolysis of phosphatidylcholine with phospholipase A2 (EC 3.1.1.4) and phospholipase A1 (EC 3.1.1.32) activities.</text>
</comment>
<proteinExistence type="inferred from homology"/>
<feature type="active site" description="Proton acceptor" evidence="15">
    <location>
        <position position="216"/>
    </location>
</feature>
<evidence type="ECO:0000256" key="5">
    <source>
        <dbReference type="ARBA" id="ARBA00022452"/>
    </source>
</evidence>
<feature type="binding site" description="in dimeric form" evidence="16">
    <location>
        <position position="226"/>
    </location>
    <ligand>
        <name>Ca(2+)</name>
        <dbReference type="ChEBI" id="CHEBI:29108"/>
        <label>1</label>
    </ligand>
</feature>
<keyword evidence="19" id="KW-1185">Reference proteome</keyword>
<evidence type="ECO:0000256" key="13">
    <source>
        <dbReference type="ARBA" id="ARBA00023136"/>
    </source>
</evidence>
<evidence type="ECO:0000256" key="8">
    <source>
        <dbReference type="ARBA" id="ARBA00022729"/>
    </source>
</evidence>
<reference evidence="18 19" key="1">
    <citation type="journal article" date="2016" name="Int. J. Syst. Evol. Microbiol.">
        <title>Chitinibacter fontanus sp. nov., isolated from a spring.</title>
        <authorList>
            <person name="Sheu S.Y."/>
            <person name="Li Y.S."/>
            <person name="Young C.C."/>
            <person name="Chen W.M."/>
        </authorList>
    </citation>
    <scope>NUCLEOTIDE SEQUENCE [LARGE SCALE GENOMIC DNA]</scope>
    <source>
        <strain evidence="18 19">STM-7</strain>
    </source>
</reference>
<evidence type="ECO:0000256" key="4">
    <source>
        <dbReference type="ARBA" id="ARBA00011702"/>
    </source>
</evidence>
<comment type="subcellular location">
    <subcellularLocation>
        <location evidence="17">Cell outer membrane</location>
        <topology evidence="17">Multi-pass membrane protein</topology>
    </subcellularLocation>
    <text evidence="17">One of the very few enzymes located there.</text>
</comment>
<keyword evidence="13" id="KW-0472">Membrane</keyword>
<evidence type="ECO:0000256" key="17">
    <source>
        <dbReference type="RuleBase" id="RU366027"/>
    </source>
</evidence>
<dbReference type="EMBL" id="CP058952">
    <property type="protein sequence ID" value="QLI81625.1"/>
    <property type="molecule type" value="Genomic_DNA"/>
</dbReference>
<dbReference type="Gene3D" id="2.40.230.10">
    <property type="entry name" value="Phospholipase A1"/>
    <property type="match status" value="1"/>
</dbReference>
<dbReference type="GO" id="GO:0016042">
    <property type="term" value="P:lipid catabolic process"/>
    <property type="evidence" value="ECO:0007669"/>
    <property type="project" value="UniProtKB-KW"/>
</dbReference>
<dbReference type="KEGG" id="cfon:HZU75_08825"/>
<keyword evidence="5" id="KW-1134">Transmembrane beta strand</keyword>
<dbReference type="InterPro" id="IPR036541">
    <property type="entry name" value="PLipase_A1_sf"/>
</dbReference>
<dbReference type="PANTHER" id="PTHR40457:SF1">
    <property type="entry name" value="PHOSPHOLIPASE A1"/>
    <property type="match status" value="1"/>
</dbReference>
<protein>
    <recommendedName>
        <fullName evidence="17">Phospholipase A1</fullName>
        <ecNumber evidence="17">3.1.1.32</ecNumber>
        <ecNumber evidence="17">3.1.1.4</ecNumber>
    </recommendedName>
    <alternativeName>
        <fullName evidence="17">Phosphatidylcholine 1-acylhydrolase</fullName>
    </alternativeName>
</protein>
<dbReference type="PRINTS" id="PR01486">
    <property type="entry name" value="PHPHLIPASEA1"/>
</dbReference>
<comment type="catalytic activity">
    <reaction evidence="2 17">
        <text>a 1,2-diacyl-sn-glycero-3-phosphocholine + H2O = a 1-acyl-sn-glycero-3-phosphocholine + a fatty acid + H(+)</text>
        <dbReference type="Rhea" id="RHEA:15801"/>
        <dbReference type="ChEBI" id="CHEBI:15377"/>
        <dbReference type="ChEBI" id="CHEBI:15378"/>
        <dbReference type="ChEBI" id="CHEBI:28868"/>
        <dbReference type="ChEBI" id="CHEBI:57643"/>
        <dbReference type="ChEBI" id="CHEBI:58168"/>
        <dbReference type="EC" id="3.1.1.4"/>
    </reaction>
</comment>
<dbReference type="AlphaFoldDB" id="A0A7D5ZCL4"/>
<dbReference type="Proteomes" id="UP000510822">
    <property type="component" value="Chromosome"/>
</dbReference>
<comment type="catalytic activity">
    <reaction evidence="1 17">
        <text>a 1,2-diacyl-sn-glycero-3-phosphocholine + H2O = a 2-acyl-sn-glycero-3-phosphocholine + a fatty acid + H(+)</text>
        <dbReference type="Rhea" id="RHEA:18689"/>
        <dbReference type="ChEBI" id="CHEBI:15377"/>
        <dbReference type="ChEBI" id="CHEBI:15378"/>
        <dbReference type="ChEBI" id="CHEBI:28868"/>
        <dbReference type="ChEBI" id="CHEBI:57643"/>
        <dbReference type="ChEBI" id="CHEBI:57875"/>
        <dbReference type="EC" id="3.1.1.32"/>
    </reaction>
</comment>
<dbReference type="PANTHER" id="PTHR40457">
    <property type="entry name" value="PHOSPHOLIPASE A1"/>
    <property type="match status" value="1"/>
</dbReference>
<feature type="active site" description="Nucleophile" evidence="15">
    <location>
        <position position="218"/>
    </location>
</feature>
<comment type="similarity">
    <text evidence="3 17">Belongs to the phospholipase A1 family.</text>
</comment>
<keyword evidence="14 17" id="KW-0998">Cell outer membrane</keyword>
<evidence type="ECO:0000256" key="7">
    <source>
        <dbReference type="ARBA" id="ARBA00022723"/>
    </source>
</evidence>
<evidence type="ECO:0000256" key="3">
    <source>
        <dbReference type="ARBA" id="ARBA00010525"/>
    </source>
</evidence>
<evidence type="ECO:0000313" key="19">
    <source>
        <dbReference type="Proteomes" id="UP000510822"/>
    </source>
</evidence>
<dbReference type="Pfam" id="PF02253">
    <property type="entry name" value="PLA1"/>
    <property type="match status" value="1"/>
</dbReference>
<dbReference type="InterPro" id="IPR003187">
    <property type="entry name" value="PLipase_A1"/>
</dbReference>
<evidence type="ECO:0000256" key="14">
    <source>
        <dbReference type="ARBA" id="ARBA00023237"/>
    </source>
</evidence>
<keyword evidence="8 17" id="KW-0732">Signal</keyword>
<evidence type="ECO:0000256" key="2">
    <source>
        <dbReference type="ARBA" id="ARBA00001604"/>
    </source>
</evidence>
<keyword evidence="12 17" id="KW-0443">Lipid metabolism</keyword>
<comment type="subunit">
    <text evidence="4 17">Homodimer; dimerization is reversible, and the dimeric form is the active one.</text>
</comment>
<keyword evidence="11 17" id="KW-0442">Lipid degradation</keyword>
<feature type="binding site" description="in dimeric form" evidence="16">
    <location>
        <position position="261"/>
    </location>
    <ligand>
        <name>Ca(2+)</name>
        <dbReference type="ChEBI" id="CHEBI:29108"/>
        <label>1</label>
    </ligand>
</feature>
<comment type="cofactor">
    <cofactor evidence="17">
        <name>Ca(2+)</name>
        <dbReference type="ChEBI" id="CHEBI:29108"/>
    </cofactor>
    <text evidence="17">Binds 1 Ca(2+) ion per monomer. In the dimeric form the Ca(2+) is bound by different amino acids with binding of each Ca(2+) shared with ligands coming from each monomer. The Ca(2+) ion may have a role in catalysis.</text>
</comment>
<dbReference type="GO" id="GO:0004623">
    <property type="term" value="F:phospholipase A2 activity"/>
    <property type="evidence" value="ECO:0007669"/>
    <property type="project" value="UniProtKB-EC"/>
</dbReference>
<evidence type="ECO:0000256" key="6">
    <source>
        <dbReference type="ARBA" id="ARBA00022692"/>
    </source>
</evidence>
<keyword evidence="10 16" id="KW-0106">Calcium</keyword>
<feature type="signal peptide" evidence="17">
    <location>
        <begin position="1"/>
        <end position="17"/>
    </location>
</feature>
<accession>A0A7D5ZCL4</accession>
<dbReference type="EC" id="3.1.1.32" evidence="17"/>
<evidence type="ECO:0000313" key="18">
    <source>
        <dbReference type="EMBL" id="QLI81625.1"/>
    </source>
</evidence>
<evidence type="ECO:0000256" key="1">
    <source>
        <dbReference type="ARBA" id="ARBA00000111"/>
    </source>
</evidence>
<evidence type="ECO:0000256" key="16">
    <source>
        <dbReference type="PIRSR" id="PIRSR603187-2"/>
    </source>
</evidence>
<organism evidence="18 19">
    <name type="scientific">Chitinibacter fontanus</name>
    <dbReference type="NCBI Taxonomy" id="1737446"/>
    <lineage>
        <taxon>Bacteria</taxon>
        <taxon>Pseudomonadati</taxon>
        <taxon>Pseudomonadota</taxon>
        <taxon>Betaproteobacteria</taxon>
        <taxon>Neisseriales</taxon>
        <taxon>Chitinibacteraceae</taxon>
        <taxon>Chitinibacter</taxon>
    </lineage>
</organism>
<dbReference type="SUPFAM" id="SSF56931">
    <property type="entry name" value="Outer membrane phospholipase A (OMPLA)"/>
    <property type="match status" value="1"/>
</dbReference>
<sequence>MKAIICLAGLVVGSAQAADLAVCKQIGDSSQRLACYDRLASEGTATDNSPDTPMTAQVATPVVPAPVPSEVQTSVASAGDALSRRWELDKADQNGVFTIQPHQPVYFMPLSWRENVNRQPCSANPRNCAKRSANSFKNVEAKFQLSFKTKLWQDALGSDIDVWGAYTQQSYWQVYDQAASAPFRETDYQPEVWATLPLALGPDWLRLRMLNVGLVHQSNGQTVPLSRSWNRLYASLGLSSGDLSMILKPWWRLPEDAADDDNPDISDYSGRMETQLFYPIGSHQLSLTWRNNLKFNSSVPNRSYWLLEWAFPLAGQLHGYVQAFDGYGDSLQSYNFKNRGVAVGVSLVNWQ</sequence>
<evidence type="ECO:0000256" key="12">
    <source>
        <dbReference type="ARBA" id="ARBA00023098"/>
    </source>
</evidence>
<keyword evidence="7 16" id="KW-0479">Metal-binding</keyword>
<feature type="chain" id="PRO_5029037245" description="Phospholipase A1" evidence="17">
    <location>
        <begin position="18"/>
        <end position="351"/>
    </location>
</feature>
<keyword evidence="9 17" id="KW-0378">Hydrolase</keyword>
<evidence type="ECO:0000256" key="11">
    <source>
        <dbReference type="ARBA" id="ARBA00022963"/>
    </source>
</evidence>
<dbReference type="GO" id="GO:0009279">
    <property type="term" value="C:cell outer membrane"/>
    <property type="evidence" value="ECO:0007669"/>
    <property type="project" value="UniProtKB-SubCell"/>
</dbReference>
<evidence type="ECO:0000256" key="10">
    <source>
        <dbReference type="ARBA" id="ARBA00022837"/>
    </source>
</evidence>
<dbReference type="EC" id="3.1.1.4" evidence="17"/>
<name>A0A7D5ZCL4_9NEIS</name>